<dbReference type="Proteomes" id="UP000245383">
    <property type="component" value="Unassembled WGS sequence"/>
</dbReference>
<keyword evidence="4" id="KW-1185">Reference proteome</keyword>
<comment type="caution">
    <text evidence="3">The sequence shown here is derived from an EMBL/GenBank/DDBJ whole genome shotgun (WGS) entry which is preliminary data.</text>
</comment>
<organism evidence="3 4">
    <name type="scientific">Smittium simulii</name>
    <dbReference type="NCBI Taxonomy" id="133385"/>
    <lineage>
        <taxon>Eukaryota</taxon>
        <taxon>Fungi</taxon>
        <taxon>Fungi incertae sedis</taxon>
        <taxon>Zoopagomycota</taxon>
        <taxon>Kickxellomycotina</taxon>
        <taxon>Harpellomycetes</taxon>
        <taxon>Harpellales</taxon>
        <taxon>Legeriomycetaceae</taxon>
        <taxon>Smittium</taxon>
    </lineage>
</organism>
<evidence type="ECO:0000313" key="3">
    <source>
        <dbReference type="EMBL" id="PVU95993.1"/>
    </source>
</evidence>
<dbReference type="AlphaFoldDB" id="A0A2T9YUG9"/>
<dbReference type="InterPro" id="IPR036164">
    <property type="entry name" value="bL21-like_sf"/>
</dbReference>
<dbReference type="SUPFAM" id="SSF141091">
    <property type="entry name" value="L21p-like"/>
    <property type="match status" value="1"/>
</dbReference>
<dbReference type="PANTHER" id="PTHR21349">
    <property type="entry name" value="50S RIBOSOMAL PROTEIN L21"/>
    <property type="match status" value="1"/>
</dbReference>
<comment type="similarity">
    <text evidence="1">Belongs to the bacterial ribosomal protein bL21 family.</text>
</comment>
<name>A0A2T9YUG9_9FUNG</name>
<protein>
    <recommendedName>
        <fullName evidence="2">Large ribosomal subunit protein bL21m</fullName>
    </recommendedName>
</protein>
<dbReference type="STRING" id="133385.A0A2T9YUG9"/>
<evidence type="ECO:0000256" key="1">
    <source>
        <dbReference type="ARBA" id="ARBA00008563"/>
    </source>
</evidence>
<sequence length="231" mass="26095">MLSIRAFAQGTAAKAFSAATLKSSCTTLFPARQLGIFCAQALGRREYSLQTKVITKPAKNQQTCVTNINRQFSSTISTFSSIENESVSSNSVEIPAEAVTNPSFWDPESKKLLNMLSEQQEHYVTVVIKGKKFTVTKRDIIVMDRLNDLSLGDVISLNLVTELGSKDFTITGSPYVNENLFQIEATIIEHPETEVITTFKKKRRKGYQRTYHHEHRRTLLRISKLEVFKID</sequence>
<proteinExistence type="inferred from homology"/>
<evidence type="ECO:0000256" key="2">
    <source>
        <dbReference type="ARBA" id="ARBA00044129"/>
    </source>
</evidence>
<accession>A0A2T9YUG9</accession>
<reference evidence="3 4" key="1">
    <citation type="journal article" date="2018" name="MBio">
        <title>Comparative Genomics Reveals the Core Gene Toolbox for the Fungus-Insect Symbiosis.</title>
        <authorList>
            <person name="Wang Y."/>
            <person name="Stata M."/>
            <person name="Wang W."/>
            <person name="Stajich J.E."/>
            <person name="White M.M."/>
            <person name="Moncalvo J.M."/>
        </authorList>
    </citation>
    <scope>NUCLEOTIDE SEQUENCE [LARGE SCALE GENOMIC DNA]</scope>
    <source>
        <strain evidence="3 4">SWE-8-4</strain>
    </source>
</reference>
<gene>
    <name evidence="3" type="ORF">BB561_001458</name>
</gene>
<evidence type="ECO:0000313" key="4">
    <source>
        <dbReference type="Proteomes" id="UP000245383"/>
    </source>
</evidence>
<dbReference type="InterPro" id="IPR028909">
    <property type="entry name" value="bL21-like"/>
</dbReference>
<dbReference type="Pfam" id="PF00829">
    <property type="entry name" value="Ribosomal_L21p"/>
    <property type="match status" value="1"/>
</dbReference>
<dbReference type="EMBL" id="MBFR01000043">
    <property type="protein sequence ID" value="PVU95993.1"/>
    <property type="molecule type" value="Genomic_DNA"/>
</dbReference>
<dbReference type="PANTHER" id="PTHR21349:SF0">
    <property type="entry name" value="LARGE RIBOSOMAL SUBUNIT PROTEIN BL21M"/>
    <property type="match status" value="1"/>
</dbReference>
<dbReference type="GO" id="GO:0005762">
    <property type="term" value="C:mitochondrial large ribosomal subunit"/>
    <property type="evidence" value="ECO:0007669"/>
    <property type="project" value="TreeGrafter"/>
</dbReference>
<dbReference type="GO" id="GO:0003735">
    <property type="term" value="F:structural constituent of ribosome"/>
    <property type="evidence" value="ECO:0007669"/>
    <property type="project" value="TreeGrafter"/>
</dbReference>
<dbReference type="OrthoDB" id="5994at2759"/>